<dbReference type="Gene3D" id="3.40.1110.10">
    <property type="entry name" value="Calcium-transporting ATPase, cytoplasmic domain N"/>
    <property type="match status" value="1"/>
</dbReference>
<evidence type="ECO:0000256" key="5">
    <source>
        <dbReference type="ARBA" id="ARBA00022989"/>
    </source>
</evidence>
<dbReference type="Proteomes" id="UP000094501">
    <property type="component" value="Unassembled WGS sequence"/>
</dbReference>
<organism evidence="11 12">
    <name type="scientific">Methyloceanibacter methanicus</name>
    <dbReference type="NCBI Taxonomy" id="1774968"/>
    <lineage>
        <taxon>Bacteria</taxon>
        <taxon>Pseudomonadati</taxon>
        <taxon>Pseudomonadota</taxon>
        <taxon>Alphaproteobacteria</taxon>
        <taxon>Hyphomicrobiales</taxon>
        <taxon>Hyphomicrobiaceae</taxon>
        <taxon>Methyloceanibacter</taxon>
    </lineage>
</organism>
<dbReference type="GO" id="GO:0016463">
    <property type="term" value="F:P-type zinc transporter activity"/>
    <property type="evidence" value="ECO:0007669"/>
    <property type="project" value="UniProtKB-EC"/>
</dbReference>
<dbReference type="PANTHER" id="PTHR48085:SF5">
    <property type="entry name" value="CADMIUM_ZINC-TRANSPORTING ATPASE HMA4-RELATED"/>
    <property type="match status" value="1"/>
</dbReference>
<dbReference type="GO" id="GO:0005886">
    <property type="term" value="C:plasma membrane"/>
    <property type="evidence" value="ECO:0007669"/>
    <property type="project" value="UniProtKB-SubCell"/>
</dbReference>
<dbReference type="SFLD" id="SFLDF00027">
    <property type="entry name" value="p-type_atpase"/>
    <property type="match status" value="1"/>
</dbReference>
<dbReference type="SUPFAM" id="SSF81653">
    <property type="entry name" value="Calcium ATPase, transduction domain A"/>
    <property type="match status" value="1"/>
</dbReference>
<keyword evidence="3" id="KW-0812">Transmembrane</keyword>
<evidence type="ECO:0000313" key="12">
    <source>
        <dbReference type="Proteomes" id="UP000094501"/>
    </source>
</evidence>
<dbReference type="InterPro" id="IPR027256">
    <property type="entry name" value="P-typ_ATPase_IB"/>
</dbReference>
<dbReference type="SFLD" id="SFLDG00002">
    <property type="entry name" value="C1.7:_P-type_atpase_like"/>
    <property type="match status" value="1"/>
</dbReference>
<keyword evidence="9" id="KW-0479">Metal-binding</keyword>
<evidence type="ECO:0000256" key="1">
    <source>
        <dbReference type="ARBA" id="ARBA00004370"/>
    </source>
</evidence>
<evidence type="ECO:0000256" key="8">
    <source>
        <dbReference type="ARBA" id="ARBA00047308"/>
    </source>
</evidence>
<dbReference type="InterPro" id="IPR036412">
    <property type="entry name" value="HAD-like_sf"/>
</dbReference>
<dbReference type="InterPro" id="IPR001757">
    <property type="entry name" value="P_typ_ATPase"/>
</dbReference>
<feature type="domain" description="P-type ATPase A" evidence="10">
    <location>
        <begin position="173"/>
        <end position="269"/>
    </location>
</feature>
<dbReference type="GO" id="GO:0005524">
    <property type="term" value="F:ATP binding"/>
    <property type="evidence" value="ECO:0007669"/>
    <property type="project" value="UniProtKB-UniRule"/>
</dbReference>
<dbReference type="InterPro" id="IPR044492">
    <property type="entry name" value="P_typ_ATPase_HD_dom"/>
</dbReference>
<dbReference type="SUPFAM" id="SSF56784">
    <property type="entry name" value="HAD-like"/>
    <property type="match status" value="1"/>
</dbReference>
<keyword evidence="9" id="KW-1003">Cell membrane</keyword>
<dbReference type="EC" id="7.2.2.12" evidence="7"/>
<dbReference type="Gene3D" id="3.40.50.1000">
    <property type="entry name" value="HAD superfamily/HAD-like"/>
    <property type="match status" value="1"/>
</dbReference>
<dbReference type="NCBIfam" id="TIGR01494">
    <property type="entry name" value="ATPase_P-type"/>
    <property type="match status" value="1"/>
</dbReference>
<dbReference type="GO" id="GO:0016887">
    <property type="term" value="F:ATP hydrolysis activity"/>
    <property type="evidence" value="ECO:0007669"/>
    <property type="project" value="InterPro"/>
</dbReference>
<dbReference type="PROSITE" id="PS00154">
    <property type="entry name" value="ATPASE_E1_E2"/>
    <property type="match status" value="1"/>
</dbReference>
<dbReference type="AlphaFoldDB" id="A0A1E3W6N6"/>
<evidence type="ECO:0000256" key="9">
    <source>
        <dbReference type="RuleBase" id="RU362081"/>
    </source>
</evidence>
<keyword evidence="4" id="KW-1278">Translocase</keyword>
<evidence type="ECO:0000256" key="4">
    <source>
        <dbReference type="ARBA" id="ARBA00022967"/>
    </source>
</evidence>
<gene>
    <name evidence="11" type="ORF">AUC68_00570</name>
</gene>
<accession>A0A1E3W6N6</accession>
<reference evidence="11 12" key="1">
    <citation type="journal article" date="2016" name="Environ. Microbiol.">
        <title>New Methyloceanibacter diversity from North Sea sediments includes methanotroph containing solely the soluble methane monooxygenase.</title>
        <authorList>
            <person name="Vekeman B."/>
            <person name="Kerckhof F.M."/>
            <person name="Cremers G."/>
            <person name="de Vos P."/>
            <person name="Vandamme P."/>
            <person name="Boon N."/>
            <person name="Op den Camp H.J."/>
            <person name="Heylen K."/>
        </authorList>
    </citation>
    <scope>NUCLEOTIDE SEQUENCE [LARGE SCALE GENOMIC DNA]</scope>
    <source>
        <strain evidence="11 12">R-67174</strain>
    </source>
</reference>
<dbReference type="InterPro" id="IPR008250">
    <property type="entry name" value="ATPase_P-typ_transduc_dom_A_sf"/>
</dbReference>
<dbReference type="InterPro" id="IPR059000">
    <property type="entry name" value="ATPase_P-type_domA"/>
</dbReference>
<dbReference type="GO" id="GO:0046872">
    <property type="term" value="F:metal ion binding"/>
    <property type="evidence" value="ECO:0007669"/>
    <property type="project" value="UniProtKB-KW"/>
</dbReference>
<evidence type="ECO:0000259" key="10">
    <source>
        <dbReference type="Pfam" id="PF00122"/>
    </source>
</evidence>
<dbReference type="InterPro" id="IPR018303">
    <property type="entry name" value="ATPase_P-typ_P_site"/>
</dbReference>
<keyword evidence="5" id="KW-1133">Transmembrane helix</keyword>
<dbReference type="NCBIfam" id="TIGR01525">
    <property type="entry name" value="ATPase-IB_hvy"/>
    <property type="match status" value="1"/>
</dbReference>
<evidence type="ECO:0000313" key="11">
    <source>
        <dbReference type="EMBL" id="ODS01400.1"/>
    </source>
</evidence>
<evidence type="ECO:0000256" key="6">
    <source>
        <dbReference type="ARBA" id="ARBA00023136"/>
    </source>
</evidence>
<evidence type="ECO:0000256" key="7">
    <source>
        <dbReference type="ARBA" id="ARBA00039097"/>
    </source>
</evidence>
<dbReference type="SFLD" id="SFLDS00003">
    <property type="entry name" value="Haloacid_Dehalogenase"/>
    <property type="match status" value="1"/>
</dbReference>
<dbReference type="EMBL" id="LPWG01000001">
    <property type="protein sequence ID" value="ODS01400.1"/>
    <property type="molecule type" value="Genomic_DNA"/>
</dbReference>
<sequence length="672" mass="71249">MPLLRRPHLDAGHLTSLISEFDGVESVRINAAAASVTIGYDGKAATRQAILDRLSALSPSALAFHNGESEPSVTPLVLRAALFLVLPVLPATLGRVVVWGSIAPRVFRGVWSLLTQGVTVEVLDATAVSLGAARGRYGTALLTDELMATGDYLEETTERHSEDLLSHLLYRHPSSVWVERNGDVVKVPFADLDMGEIVVVGIGELIPVDGLVRNGAAQVNQASVTGESVPVGKEAGDRVIAGSIVENGRIRIEARQVGDETTTARIAAFIHESLTAKSETERVAEEFANQRVLTTLGLGLATFLLTRDITRVMSVLLIDYSCAVKLSAPVAIRSMMSEAADRGVLIKGGPSIEALSKVDTVVFDKTGTLTRGDLAITDIVSLAPQDWSEDRLLAMAASIEEHARHPVAAAIVRVARERGAPHVAHDDIDVEIAHGLRTRVDGEAVLIGSRHFLQDHEGIALSTYEDTAQALSAQGKMLLYIAFGGRAVGIIALRDELRTDSAETVRRLRASGVRRLIMLTGDRKQRAEALAEGLGLDGVFAELQPEDKAEIVKQLGEDGCRTAFVGDGINDAPALATADVGIAMPRGADIARATADIVLLQDSLGLVADAREASRTAMDIIRSNFRAAIGINSGLYVVASTGWLGPVAAATLHNGTTLALLGRACPQAGSRQ</sequence>
<evidence type="ECO:0000256" key="3">
    <source>
        <dbReference type="ARBA" id="ARBA00022692"/>
    </source>
</evidence>
<dbReference type="Pfam" id="PF00122">
    <property type="entry name" value="E1-E2_ATPase"/>
    <property type="match status" value="1"/>
</dbReference>
<dbReference type="PANTHER" id="PTHR48085">
    <property type="entry name" value="CADMIUM/ZINC-TRANSPORTING ATPASE HMA2-RELATED"/>
    <property type="match status" value="1"/>
</dbReference>
<comment type="catalytic activity">
    <reaction evidence="8">
        <text>Zn(2+)(in) + ATP + H2O = Zn(2+)(out) + ADP + phosphate + H(+)</text>
        <dbReference type="Rhea" id="RHEA:20621"/>
        <dbReference type="ChEBI" id="CHEBI:15377"/>
        <dbReference type="ChEBI" id="CHEBI:15378"/>
        <dbReference type="ChEBI" id="CHEBI:29105"/>
        <dbReference type="ChEBI" id="CHEBI:30616"/>
        <dbReference type="ChEBI" id="CHEBI:43474"/>
        <dbReference type="ChEBI" id="CHEBI:456216"/>
        <dbReference type="EC" id="7.2.2.12"/>
    </reaction>
</comment>
<comment type="similarity">
    <text evidence="2 9">Belongs to the cation transport ATPase (P-type) (TC 3.A.3) family. Type IB subfamily.</text>
</comment>
<comment type="caution">
    <text evidence="11">The sequence shown here is derived from an EMBL/GenBank/DDBJ whole genome shotgun (WGS) entry which is preliminary data.</text>
</comment>
<dbReference type="InterPro" id="IPR051014">
    <property type="entry name" value="Cation_Transport_ATPase_IB"/>
</dbReference>
<comment type="subcellular location">
    <subcellularLocation>
        <location evidence="9">Cell membrane</location>
    </subcellularLocation>
    <subcellularLocation>
        <location evidence="1">Membrane</location>
    </subcellularLocation>
</comment>
<proteinExistence type="inferred from homology"/>
<protein>
    <recommendedName>
        <fullName evidence="7">P-type Zn(2+) transporter</fullName>
        <ecNumber evidence="7">7.2.2.12</ecNumber>
    </recommendedName>
</protein>
<dbReference type="PROSITE" id="PS01229">
    <property type="entry name" value="COF_2"/>
    <property type="match status" value="1"/>
</dbReference>
<evidence type="ECO:0000256" key="2">
    <source>
        <dbReference type="ARBA" id="ARBA00006024"/>
    </source>
</evidence>
<keyword evidence="9" id="KW-0067">ATP-binding</keyword>
<keyword evidence="6" id="KW-0472">Membrane</keyword>
<dbReference type="PRINTS" id="PR00119">
    <property type="entry name" value="CATATPASE"/>
</dbReference>
<keyword evidence="12" id="KW-1185">Reference proteome</keyword>
<dbReference type="InterPro" id="IPR023214">
    <property type="entry name" value="HAD_sf"/>
</dbReference>
<dbReference type="InterPro" id="IPR023299">
    <property type="entry name" value="ATPase_P-typ_cyto_dom_N"/>
</dbReference>
<dbReference type="Gene3D" id="2.70.150.10">
    <property type="entry name" value="Calcium-transporting ATPase, cytoplasmic transduction domain A"/>
    <property type="match status" value="1"/>
</dbReference>
<dbReference type="STRING" id="1774968.AUC68_00570"/>
<dbReference type="Pfam" id="PF00702">
    <property type="entry name" value="Hydrolase"/>
    <property type="match status" value="1"/>
</dbReference>
<name>A0A1E3W6N6_9HYPH</name>
<keyword evidence="9" id="KW-0547">Nucleotide-binding</keyword>